<dbReference type="InterPro" id="IPR004304">
    <property type="entry name" value="FmdA_AmdA"/>
</dbReference>
<dbReference type="AlphaFoldDB" id="L9XGP7"/>
<dbReference type="eggNOG" id="arCOG01004">
    <property type="taxonomic scope" value="Archaea"/>
</dbReference>
<evidence type="ECO:0000256" key="1">
    <source>
        <dbReference type="SAM" id="MobiDB-lite"/>
    </source>
</evidence>
<dbReference type="PATRIC" id="fig|1227497.3.peg.962"/>
<dbReference type="STRING" id="1227497.C491_04665"/>
<organism evidence="2 3">
    <name type="scientific">Natronococcus amylolyticus DSM 10524</name>
    <dbReference type="NCBI Taxonomy" id="1227497"/>
    <lineage>
        <taxon>Archaea</taxon>
        <taxon>Methanobacteriati</taxon>
        <taxon>Methanobacteriota</taxon>
        <taxon>Stenosarchaea group</taxon>
        <taxon>Halobacteria</taxon>
        <taxon>Halobacteriales</taxon>
        <taxon>Natrialbaceae</taxon>
        <taxon>Natronococcus</taxon>
    </lineage>
</organism>
<comment type="caution">
    <text evidence="2">The sequence shown here is derived from an EMBL/GenBank/DDBJ whole genome shotgun (WGS) entry which is preliminary data.</text>
</comment>
<name>L9XGP7_9EURY</name>
<gene>
    <name evidence="2" type="ORF">C491_04665</name>
</gene>
<dbReference type="Gene3D" id="2.60.120.580">
    <property type="entry name" value="Acetamidase/Formamidase-like domains"/>
    <property type="match status" value="1"/>
</dbReference>
<dbReference type="PANTHER" id="PTHR31891:SF1">
    <property type="entry name" value="FORMAMIDASE C869.04-RELATED"/>
    <property type="match status" value="1"/>
</dbReference>
<feature type="region of interest" description="Disordered" evidence="1">
    <location>
        <begin position="47"/>
        <end position="78"/>
    </location>
</feature>
<dbReference type="GO" id="GO:0016811">
    <property type="term" value="F:hydrolase activity, acting on carbon-nitrogen (but not peptide) bonds, in linear amides"/>
    <property type="evidence" value="ECO:0007669"/>
    <property type="project" value="InterPro"/>
</dbReference>
<protein>
    <submittedName>
        <fullName evidence="2">Acetamidase/formamidase</fullName>
    </submittedName>
</protein>
<reference evidence="2 3" key="1">
    <citation type="journal article" date="2014" name="PLoS Genet.">
        <title>Phylogenetically driven sequencing of extremely halophilic archaea reveals strategies for static and dynamic osmo-response.</title>
        <authorList>
            <person name="Becker E.A."/>
            <person name="Seitzer P.M."/>
            <person name="Tritt A."/>
            <person name="Larsen D."/>
            <person name="Krusor M."/>
            <person name="Yao A.I."/>
            <person name="Wu D."/>
            <person name="Madern D."/>
            <person name="Eisen J.A."/>
            <person name="Darling A.E."/>
            <person name="Facciotti M.T."/>
        </authorList>
    </citation>
    <scope>NUCLEOTIDE SEQUENCE [LARGE SCALE GENOMIC DNA]</scope>
    <source>
        <strain evidence="2 3">DSM 10524</strain>
    </source>
</reference>
<sequence>MNDPVAAVSAGRYEDSDVFGVDRYALEQRMEIAVELGLQVPEFTLRERGRDRVGDPSANCSTLSPSTPAPGDDRRRARRTTRVAGAIKIGVLERAKSADVRVTESFITIRVILSRTMAQREVQQELSVDQYTLGLVGPDQEWAGTVADGGTIETYTPPGCWGPMITPEFRGGHEVTRPIRVENAEVGDAVALTIRDVEVTSLATSTGSMRERTEAFGDDPFVDHRCPDCGTEWPESIVEGTGEEAIRCAECGANASSFGFEYGYTVVFDEDHTVGITVDEDAAHDLAEDATELMDIPENSRQHPILLYAPSEMPGTLGRLRPFIGNVGTTPSVELPDSHNAGDFGQFLLETDHDWGLESEAELEARTDGHMDIPEVRAGATLICPVKVDGAGVYVGDLHANQGDGELSLHTTDVSGRVRMDVEVIKGLEIDGPLLLPNEEDLPFISKPYSDDELETGRELADEHDVDLLDEMGPIQIVGTGATINDATENAFDRAGSLLEMSEGEVRSRCTFTGGVQIGRLPGVVQLDMLAPMDVLEDRGIAHLVREQYAEGGREA</sequence>
<dbReference type="Proteomes" id="UP000011688">
    <property type="component" value="Unassembled WGS sequence"/>
</dbReference>
<dbReference type="SUPFAM" id="SSF141130">
    <property type="entry name" value="Acetamidase/Formamidase-like"/>
    <property type="match status" value="1"/>
</dbReference>
<dbReference type="Pfam" id="PF03069">
    <property type="entry name" value="FmdA_AmdA"/>
    <property type="match status" value="1"/>
</dbReference>
<proteinExistence type="predicted"/>
<accession>L9XGP7</accession>
<dbReference type="PANTHER" id="PTHR31891">
    <property type="entry name" value="FORMAMIDASE C869.04-RELATED"/>
    <property type="match status" value="1"/>
</dbReference>
<evidence type="ECO:0000313" key="2">
    <source>
        <dbReference type="EMBL" id="ELY60561.1"/>
    </source>
</evidence>
<dbReference type="EMBL" id="AOIB01000013">
    <property type="protein sequence ID" value="ELY60561.1"/>
    <property type="molecule type" value="Genomic_DNA"/>
</dbReference>
<keyword evidence="3" id="KW-1185">Reference proteome</keyword>
<evidence type="ECO:0000313" key="3">
    <source>
        <dbReference type="Proteomes" id="UP000011688"/>
    </source>
</evidence>